<name>A0A7W3XQ80_9BACL</name>
<keyword evidence="2" id="KW-1185">Reference proteome</keyword>
<evidence type="ECO:0000313" key="2">
    <source>
        <dbReference type="Proteomes" id="UP000567067"/>
    </source>
</evidence>
<accession>A0A7W3XQ80</accession>
<comment type="caution">
    <text evidence="1">The sequence shown here is derived from an EMBL/GenBank/DDBJ whole genome shotgun (WGS) entry which is preliminary data.</text>
</comment>
<protein>
    <submittedName>
        <fullName evidence="1">Uncharacterized protein</fullName>
    </submittedName>
</protein>
<dbReference type="EMBL" id="JACJIP010000003">
    <property type="protein sequence ID" value="MBA9084214.1"/>
    <property type="molecule type" value="Genomic_DNA"/>
</dbReference>
<reference evidence="1 2" key="1">
    <citation type="submission" date="2020-08" db="EMBL/GenBank/DDBJ databases">
        <title>Genomic Encyclopedia of Type Strains, Phase III (KMG-III): the genomes of soil and plant-associated and newly described type strains.</title>
        <authorList>
            <person name="Whitman W."/>
        </authorList>
    </citation>
    <scope>NUCLEOTIDE SEQUENCE [LARGE SCALE GENOMIC DNA]</scope>
    <source>
        <strain evidence="1 2">CECT 8693</strain>
    </source>
</reference>
<dbReference type="Proteomes" id="UP000567067">
    <property type="component" value="Unassembled WGS sequence"/>
</dbReference>
<dbReference type="AlphaFoldDB" id="A0A7W3XQ80"/>
<gene>
    <name evidence="1" type="ORF">FHR92_000668</name>
</gene>
<organism evidence="1 2">
    <name type="scientific">Fontibacillus solani</name>
    <dbReference type="NCBI Taxonomy" id="1572857"/>
    <lineage>
        <taxon>Bacteria</taxon>
        <taxon>Bacillati</taxon>
        <taxon>Bacillota</taxon>
        <taxon>Bacilli</taxon>
        <taxon>Bacillales</taxon>
        <taxon>Paenibacillaceae</taxon>
        <taxon>Fontibacillus</taxon>
    </lineage>
</organism>
<proteinExistence type="predicted"/>
<evidence type="ECO:0000313" key="1">
    <source>
        <dbReference type="EMBL" id="MBA9084214.1"/>
    </source>
</evidence>
<sequence>MQKYSFFKVYKKEWAKGCKCAAIFYVRVQFEEDFRKSLHLCSNLAILRLYIIKACTFAAISGISGILHHESHNSTHPSQRSSSVEGRVRNDIGRRFLSDFYCILDTIISSIYIDKFCEDKIVLLLLQHNMICHHFYKYR</sequence>